<sequence length="55" mass="6140">MECLTFINGHGDRSFVVSLSDPLHAHETGLNFKLMKGHKPTFTCVHNIGLNTLLF</sequence>
<proteinExistence type="predicted"/>
<protein>
    <submittedName>
        <fullName evidence="1">Uncharacterized protein</fullName>
    </submittedName>
</protein>
<dbReference type="EMBL" id="CM007897">
    <property type="protein sequence ID" value="OTG19418.1"/>
    <property type="molecule type" value="Genomic_DNA"/>
</dbReference>
<evidence type="ECO:0000313" key="1">
    <source>
        <dbReference type="EMBL" id="OTG19418.1"/>
    </source>
</evidence>
<keyword evidence="2" id="KW-1185">Reference proteome</keyword>
<organism evidence="1 2">
    <name type="scientific">Helianthus annuus</name>
    <name type="common">Common sunflower</name>
    <dbReference type="NCBI Taxonomy" id="4232"/>
    <lineage>
        <taxon>Eukaryota</taxon>
        <taxon>Viridiplantae</taxon>
        <taxon>Streptophyta</taxon>
        <taxon>Embryophyta</taxon>
        <taxon>Tracheophyta</taxon>
        <taxon>Spermatophyta</taxon>
        <taxon>Magnoliopsida</taxon>
        <taxon>eudicotyledons</taxon>
        <taxon>Gunneridae</taxon>
        <taxon>Pentapetalae</taxon>
        <taxon>asterids</taxon>
        <taxon>campanulids</taxon>
        <taxon>Asterales</taxon>
        <taxon>Asteraceae</taxon>
        <taxon>Asteroideae</taxon>
        <taxon>Heliantheae alliance</taxon>
        <taxon>Heliantheae</taxon>
        <taxon>Helianthus</taxon>
    </lineage>
</organism>
<name>A0A251U7T4_HELAN</name>
<evidence type="ECO:0000313" key="2">
    <source>
        <dbReference type="Proteomes" id="UP000215914"/>
    </source>
</evidence>
<reference evidence="2" key="1">
    <citation type="journal article" date="2017" name="Nature">
        <title>The sunflower genome provides insights into oil metabolism, flowering and Asterid evolution.</title>
        <authorList>
            <person name="Badouin H."/>
            <person name="Gouzy J."/>
            <person name="Grassa C.J."/>
            <person name="Murat F."/>
            <person name="Staton S.E."/>
            <person name="Cottret L."/>
            <person name="Lelandais-Briere C."/>
            <person name="Owens G.L."/>
            <person name="Carrere S."/>
            <person name="Mayjonade B."/>
            <person name="Legrand L."/>
            <person name="Gill N."/>
            <person name="Kane N.C."/>
            <person name="Bowers J.E."/>
            <person name="Hubner S."/>
            <person name="Bellec A."/>
            <person name="Berard A."/>
            <person name="Berges H."/>
            <person name="Blanchet N."/>
            <person name="Boniface M.C."/>
            <person name="Brunel D."/>
            <person name="Catrice O."/>
            <person name="Chaidir N."/>
            <person name="Claudel C."/>
            <person name="Donnadieu C."/>
            <person name="Faraut T."/>
            <person name="Fievet G."/>
            <person name="Helmstetter N."/>
            <person name="King M."/>
            <person name="Knapp S.J."/>
            <person name="Lai Z."/>
            <person name="Le Paslier M.C."/>
            <person name="Lippi Y."/>
            <person name="Lorenzon L."/>
            <person name="Mandel J.R."/>
            <person name="Marage G."/>
            <person name="Marchand G."/>
            <person name="Marquand E."/>
            <person name="Bret-Mestries E."/>
            <person name="Morien E."/>
            <person name="Nambeesan S."/>
            <person name="Nguyen T."/>
            <person name="Pegot-Espagnet P."/>
            <person name="Pouilly N."/>
            <person name="Raftis F."/>
            <person name="Sallet E."/>
            <person name="Schiex T."/>
            <person name="Thomas J."/>
            <person name="Vandecasteele C."/>
            <person name="Vares D."/>
            <person name="Vear F."/>
            <person name="Vautrin S."/>
            <person name="Crespi M."/>
            <person name="Mangin B."/>
            <person name="Burke J.M."/>
            <person name="Salse J."/>
            <person name="Munos S."/>
            <person name="Vincourt P."/>
            <person name="Rieseberg L.H."/>
            <person name="Langlade N.B."/>
        </authorList>
    </citation>
    <scope>NUCLEOTIDE SEQUENCE [LARGE SCALE GENOMIC DNA]</scope>
    <source>
        <strain evidence="2">cv. SF193</strain>
    </source>
</reference>
<dbReference type="InParanoid" id="A0A251U7T4"/>
<gene>
    <name evidence="1" type="ORF">HannXRQ_Chr08g0233841</name>
</gene>
<dbReference type="Proteomes" id="UP000215914">
    <property type="component" value="Chromosome 8"/>
</dbReference>
<dbReference type="AlphaFoldDB" id="A0A251U7T4"/>
<accession>A0A251U7T4</accession>